<feature type="region of interest" description="Disordered" evidence="1">
    <location>
        <begin position="52"/>
        <end position="71"/>
    </location>
</feature>
<dbReference type="Proteomes" id="UP001642409">
    <property type="component" value="Unassembled WGS sequence"/>
</dbReference>
<evidence type="ECO:0000313" key="4">
    <source>
        <dbReference type="Proteomes" id="UP001642409"/>
    </source>
</evidence>
<evidence type="ECO:0000313" key="2">
    <source>
        <dbReference type="EMBL" id="CAI9939157.1"/>
    </source>
</evidence>
<sequence length="106" mass="12594">MRDEENNLPEVRNVNLTNNRFAELVSVYIQIKEKSEHQAILEYLKEQQKLQKTMQKTVNPGKPNAIRNGPQTNIQMKQAINSIHPSRQIRTKSYFHSHLPYRRRIK</sequence>
<keyword evidence="4" id="KW-1185">Reference proteome</keyword>
<protein>
    <submittedName>
        <fullName evidence="3">Hypothetical_protein</fullName>
    </submittedName>
</protein>
<comment type="caution">
    <text evidence="2">The sequence shown here is derived from an EMBL/GenBank/DDBJ whole genome shotgun (WGS) entry which is preliminary data.</text>
</comment>
<gene>
    <name evidence="2" type="ORF">HINF_LOCUS26802</name>
    <name evidence="3" type="ORF">HINF_LOCUS28566</name>
</gene>
<organism evidence="2">
    <name type="scientific">Hexamita inflata</name>
    <dbReference type="NCBI Taxonomy" id="28002"/>
    <lineage>
        <taxon>Eukaryota</taxon>
        <taxon>Metamonada</taxon>
        <taxon>Diplomonadida</taxon>
        <taxon>Hexamitidae</taxon>
        <taxon>Hexamitinae</taxon>
        <taxon>Hexamita</taxon>
    </lineage>
</organism>
<accession>A0AA86PIX9</accession>
<dbReference type="EMBL" id="CATOUU010000660">
    <property type="protein sequence ID" value="CAI9939157.1"/>
    <property type="molecule type" value="Genomic_DNA"/>
</dbReference>
<reference evidence="3 4" key="2">
    <citation type="submission" date="2024-07" db="EMBL/GenBank/DDBJ databases">
        <authorList>
            <person name="Akdeniz Z."/>
        </authorList>
    </citation>
    <scope>NUCLEOTIDE SEQUENCE [LARGE SCALE GENOMIC DNA]</scope>
</reference>
<name>A0AA86PIX9_9EUKA</name>
<evidence type="ECO:0000313" key="3">
    <source>
        <dbReference type="EMBL" id="CAL6022259.1"/>
    </source>
</evidence>
<dbReference type="AlphaFoldDB" id="A0AA86PIX9"/>
<evidence type="ECO:0000256" key="1">
    <source>
        <dbReference type="SAM" id="MobiDB-lite"/>
    </source>
</evidence>
<dbReference type="EMBL" id="CAXDID020000090">
    <property type="protein sequence ID" value="CAL6022259.1"/>
    <property type="molecule type" value="Genomic_DNA"/>
</dbReference>
<proteinExistence type="predicted"/>
<reference evidence="2" key="1">
    <citation type="submission" date="2023-06" db="EMBL/GenBank/DDBJ databases">
        <authorList>
            <person name="Kurt Z."/>
        </authorList>
    </citation>
    <scope>NUCLEOTIDE SEQUENCE</scope>
</reference>